<sequence length="266" mass="29796">MFKPSVDSETSTISSAKIKHHGMSFWISLDSSSRIKANRLDLDNWNFGSLEFFFEKLCASYEVDKYLRSPINETSALAPLTPEETKIDKIMLSWILFTLSDSLRTRTVMEPPKCGSLVLEGLPDTYNQVCGYMHYKDTFPDLKAVRSLLIAKEMRLMSKVLAFPMDSSSPMVFMAETRTNSRSSTSQGKSWKPCFNFAKGSCRFGDSCRYVHDANARMSNANSGFNKGRGTRQATLLPQAFTAGTLLDPTTGFVVHGIWMQVLALT</sequence>
<evidence type="ECO:0000256" key="3">
    <source>
        <dbReference type="ARBA" id="ARBA00022833"/>
    </source>
</evidence>
<keyword evidence="1 4" id="KW-0479">Metal-binding</keyword>
<dbReference type="GO" id="GO:0016301">
    <property type="term" value="F:kinase activity"/>
    <property type="evidence" value="ECO:0007669"/>
    <property type="project" value="UniProtKB-KW"/>
</dbReference>
<comment type="caution">
    <text evidence="6">The sequence shown here is derived from an EMBL/GenBank/DDBJ whole genome shotgun (WGS) entry which is preliminary data.</text>
</comment>
<dbReference type="SMART" id="SM00356">
    <property type="entry name" value="ZnF_C3H1"/>
    <property type="match status" value="1"/>
</dbReference>
<gene>
    <name evidence="6" type="ORF">Tci_003015</name>
</gene>
<dbReference type="InterPro" id="IPR000571">
    <property type="entry name" value="Znf_CCCH"/>
</dbReference>
<reference evidence="6" key="1">
    <citation type="journal article" date="2019" name="Sci. Rep.">
        <title>Draft genome of Tanacetum cinerariifolium, the natural source of mosquito coil.</title>
        <authorList>
            <person name="Yamashiro T."/>
            <person name="Shiraishi A."/>
            <person name="Satake H."/>
            <person name="Nakayama K."/>
        </authorList>
    </citation>
    <scope>NUCLEOTIDE SEQUENCE</scope>
</reference>
<dbReference type="SUPFAM" id="SSF90229">
    <property type="entry name" value="CCCH zinc finger"/>
    <property type="match status" value="1"/>
</dbReference>
<dbReference type="AlphaFoldDB" id="A0A6L2J3G3"/>
<organism evidence="6">
    <name type="scientific">Tanacetum cinerariifolium</name>
    <name type="common">Dalmatian daisy</name>
    <name type="synonym">Chrysanthemum cinerariifolium</name>
    <dbReference type="NCBI Taxonomy" id="118510"/>
    <lineage>
        <taxon>Eukaryota</taxon>
        <taxon>Viridiplantae</taxon>
        <taxon>Streptophyta</taxon>
        <taxon>Embryophyta</taxon>
        <taxon>Tracheophyta</taxon>
        <taxon>Spermatophyta</taxon>
        <taxon>Magnoliopsida</taxon>
        <taxon>eudicotyledons</taxon>
        <taxon>Gunneridae</taxon>
        <taxon>Pentapetalae</taxon>
        <taxon>asterids</taxon>
        <taxon>campanulids</taxon>
        <taxon>Asterales</taxon>
        <taxon>Asteraceae</taxon>
        <taxon>Asteroideae</taxon>
        <taxon>Anthemideae</taxon>
        <taxon>Anthemidinae</taxon>
        <taxon>Tanacetum</taxon>
    </lineage>
</organism>
<dbReference type="InterPro" id="IPR041367">
    <property type="entry name" value="Znf-CCCH_4"/>
</dbReference>
<evidence type="ECO:0000256" key="4">
    <source>
        <dbReference type="PROSITE-ProRule" id="PRU00723"/>
    </source>
</evidence>
<evidence type="ECO:0000313" key="6">
    <source>
        <dbReference type="EMBL" id="GEU31037.1"/>
    </source>
</evidence>
<dbReference type="PROSITE" id="PS50103">
    <property type="entry name" value="ZF_C3H1"/>
    <property type="match status" value="1"/>
</dbReference>
<keyword evidence="2 4" id="KW-0863">Zinc-finger</keyword>
<feature type="domain" description="C3H1-type" evidence="5">
    <location>
        <begin position="188"/>
        <end position="215"/>
    </location>
</feature>
<proteinExistence type="predicted"/>
<dbReference type="Pfam" id="PF18044">
    <property type="entry name" value="zf-CCCH_4"/>
    <property type="match status" value="1"/>
</dbReference>
<dbReference type="GO" id="GO:0008270">
    <property type="term" value="F:zinc ion binding"/>
    <property type="evidence" value="ECO:0007669"/>
    <property type="project" value="UniProtKB-KW"/>
</dbReference>
<evidence type="ECO:0000259" key="5">
    <source>
        <dbReference type="PROSITE" id="PS50103"/>
    </source>
</evidence>
<name>A0A6L2J3G3_TANCI</name>
<protein>
    <submittedName>
        <fullName evidence="6">Hybrid signal transduction histidine kinase M</fullName>
    </submittedName>
</protein>
<keyword evidence="6" id="KW-0808">Transferase</keyword>
<dbReference type="Gene3D" id="4.10.1000.10">
    <property type="entry name" value="Zinc finger, CCCH-type"/>
    <property type="match status" value="1"/>
</dbReference>
<dbReference type="EMBL" id="BKCJ010000212">
    <property type="protein sequence ID" value="GEU31037.1"/>
    <property type="molecule type" value="Genomic_DNA"/>
</dbReference>
<dbReference type="InterPro" id="IPR036855">
    <property type="entry name" value="Znf_CCCH_sf"/>
</dbReference>
<evidence type="ECO:0000256" key="1">
    <source>
        <dbReference type="ARBA" id="ARBA00022723"/>
    </source>
</evidence>
<keyword evidence="3 4" id="KW-0862">Zinc</keyword>
<keyword evidence="6" id="KW-0418">Kinase</keyword>
<evidence type="ECO:0000256" key="2">
    <source>
        <dbReference type="ARBA" id="ARBA00022771"/>
    </source>
</evidence>
<feature type="zinc finger region" description="C3H1-type" evidence="4">
    <location>
        <begin position="188"/>
        <end position="215"/>
    </location>
</feature>
<accession>A0A6L2J3G3</accession>